<dbReference type="EMBL" id="SRLO01000330">
    <property type="protein sequence ID" value="TNN60678.1"/>
    <property type="molecule type" value="Genomic_DNA"/>
</dbReference>
<evidence type="ECO:0000256" key="1">
    <source>
        <dbReference type="SAM" id="MobiDB-lite"/>
    </source>
</evidence>
<reference evidence="2 3" key="1">
    <citation type="submission" date="2019-03" db="EMBL/GenBank/DDBJ databases">
        <title>First draft genome of Liparis tanakae, snailfish: a comprehensive survey of snailfish specific genes.</title>
        <authorList>
            <person name="Kim W."/>
            <person name="Song I."/>
            <person name="Jeong J.-H."/>
            <person name="Kim D."/>
            <person name="Kim S."/>
            <person name="Ryu S."/>
            <person name="Song J.Y."/>
            <person name="Lee S.K."/>
        </authorList>
    </citation>
    <scope>NUCLEOTIDE SEQUENCE [LARGE SCALE GENOMIC DNA]</scope>
    <source>
        <tissue evidence="2">Muscle</tissue>
    </source>
</reference>
<keyword evidence="3" id="KW-1185">Reference proteome</keyword>
<accession>A0A4Z2H4A4</accession>
<dbReference type="AlphaFoldDB" id="A0A4Z2H4A4"/>
<sequence>MASLWALVSERPLDSRSIGGSSRQSPVSHALHDYRMLTASSFTLKLIRDTLGEQSIDHEFLLLLAHAYGQQRPDLTQRHQQVNSILHRGGADGVGFLHGPKQLPDAVILPPQQAEHHSDQLGVLDERLLSPAGYGLRDQLLQVGWRNPIKLKSQRQATMEPGPTPKEEEAAAQCRSSPNRTLLF</sequence>
<evidence type="ECO:0000313" key="3">
    <source>
        <dbReference type="Proteomes" id="UP000314294"/>
    </source>
</evidence>
<organism evidence="2 3">
    <name type="scientific">Liparis tanakae</name>
    <name type="common">Tanaka's snailfish</name>
    <dbReference type="NCBI Taxonomy" id="230148"/>
    <lineage>
        <taxon>Eukaryota</taxon>
        <taxon>Metazoa</taxon>
        <taxon>Chordata</taxon>
        <taxon>Craniata</taxon>
        <taxon>Vertebrata</taxon>
        <taxon>Euteleostomi</taxon>
        <taxon>Actinopterygii</taxon>
        <taxon>Neopterygii</taxon>
        <taxon>Teleostei</taxon>
        <taxon>Neoteleostei</taxon>
        <taxon>Acanthomorphata</taxon>
        <taxon>Eupercaria</taxon>
        <taxon>Perciformes</taxon>
        <taxon>Cottioidei</taxon>
        <taxon>Cottales</taxon>
        <taxon>Liparidae</taxon>
        <taxon>Liparis</taxon>
    </lineage>
</organism>
<evidence type="ECO:0000313" key="2">
    <source>
        <dbReference type="EMBL" id="TNN60678.1"/>
    </source>
</evidence>
<protein>
    <submittedName>
        <fullName evidence="2">Uncharacterized protein</fullName>
    </submittedName>
</protein>
<dbReference type="Proteomes" id="UP000314294">
    <property type="component" value="Unassembled WGS sequence"/>
</dbReference>
<proteinExistence type="predicted"/>
<name>A0A4Z2H4A4_9TELE</name>
<feature type="compositionally biased region" description="Polar residues" evidence="1">
    <location>
        <begin position="174"/>
        <end position="184"/>
    </location>
</feature>
<feature type="region of interest" description="Disordered" evidence="1">
    <location>
        <begin position="153"/>
        <end position="184"/>
    </location>
</feature>
<comment type="caution">
    <text evidence="2">The sequence shown here is derived from an EMBL/GenBank/DDBJ whole genome shotgun (WGS) entry which is preliminary data.</text>
</comment>
<gene>
    <name evidence="2" type="ORF">EYF80_029151</name>
</gene>